<dbReference type="EMBL" id="FTMN01000001">
    <property type="protein sequence ID" value="SIP90672.1"/>
    <property type="molecule type" value="Genomic_DNA"/>
</dbReference>
<dbReference type="Proteomes" id="UP000186895">
    <property type="component" value="Unassembled WGS sequence"/>
</dbReference>
<name>A0A1N6NF43_9GAMM</name>
<proteinExistence type="inferred from homology"/>
<feature type="domain" description="UspA" evidence="2">
    <location>
        <begin position="6"/>
        <end position="156"/>
    </location>
</feature>
<dbReference type="RefSeq" id="WP_076460224.1">
    <property type="nucleotide sequence ID" value="NZ_FTMN01000001.1"/>
</dbReference>
<dbReference type="PANTHER" id="PTHR46268">
    <property type="entry name" value="STRESS RESPONSE PROTEIN NHAX"/>
    <property type="match status" value="1"/>
</dbReference>
<accession>A0A1N6NF43</accession>
<dbReference type="eggNOG" id="COG0589">
    <property type="taxonomic scope" value="Bacteria"/>
</dbReference>
<sequence>MPLPTIKTILYTTSLNEYSRPVFRHAVQMARQNGAHIHMLHVVEPVGEMGHALISSYLPEDMVKRVHDEGIQHVLEKMRSRVADFIDEELASLPDTESLIIEPQVAEGPFADTILDQAEKLDADVIIMGAESGFGHHGHTASQVIRHAPIPVYVVPTGKQFI</sequence>
<evidence type="ECO:0000313" key="4">
    <source>
        <dbReference type="Proteomes" id="UP000186895"/>
    </source>
</evidence>
<organism evidence="3 4">
    <name type="scientific">Marinobacterium stanieri</name>
    <dbReference type="NCBI Taxonomy" id="49186"/>
    <lineage>
        <taxon>Bacteria</taxon>
        <taxon>Pseudomonadati</taxon>
        <taxon>Pseudomonadota</taxon>
        <taxon>Gammaproteobacteria</taxon>
        <taxon>Oceanospirillales</taxon>
        <taxon>Oceanospirillaceae</taxon>
        <taxon>Marinobacterium</taxon>
    </lineage>
</organism>
<gene>
    <name evidence="3" type="ORF">SAMN05421647_101275</name>
</gene>
<evidence type="ECO:0000313" key="3">
    <source>
        <dbReference type="EMBL" id="SIP90672.1"/>
    </source>
</evidence>
<dbReference type="SUPFAM" id="SSF52402">
    <property type="entry name" value="Adenine nucleotide alpha hydrolases-like"/>
    <property type="match status" value="1"/>
</dbReference>
<dbReference type="CDD" id="cd00293">
    <property type="entry name" value="USP-like"/>
    <property type="match status" value="1"/>
</dbReference>
<evidence type="ECO:0000259" key="2">
    <source>
        <dbReference type="Pfam" id="PF00582"/>
    </source>
</evidence>
<keyword evidence="4" id="KW-1185">Reference proteome</keyword>
<dbReference type="InterPro" id="IPR014729">
    <property type="entry name" value="Rossmann-like_a/b/a_fold"/>
</dbReference>
<dbReference type="Gene3D" id="3.40.50.620">
    <property type="entry name" value="HUPs"/>
    <property type="match status" value="1"/>
</dbReference>
<protein>
    <submittedName>
        <fullName evidence="3">Nucleotide-binding universal stress protein, UspA family</fullName>
    </submittedName>
</protein>
<evidence type="ECO:0000256" key="1">
    <source>
        <dbReference type="ARBA" id="ARBA00008791"/>
    </source>
</evidence>
<reference evidence="3 4" key="1">
    <citation type="submission" date="2017-01" db="EMBL/GenBank/DDBJ databases">
        <authorList>
            <person name="Mah S.A."/>
            <person name="Swanson W.J."/>
            <person name="Moy G.W."/>
            <person name="Vacquier V.D."/>
        </authorList>
    </citation>
    <scope>NUCLEOTIDE SEQUENCE [LARGE SCALE GENOMIC DNA]</scope>
    <source>
        <strain evidence="3 4">DSM 7027</strain>
    </source>
</reference>
<dbReference type="Pfam" id="PF00582">
    <property type="entry name" value="Usp"/>
    <property type="match status" value="1"/>
</dbReference>
<comment type="similarity">
    <text evidence="1">Belongs to the universal stress protein A family.</text>
</comment>
<dbReference type="AlphaFoldDB" id="A0A1N6NF43"/>
<dbReference type="STRING" id="49186.SAMN05421647_101275"/>
<dbReference type="InterPro" id="IPR006016">
    <property type="entry name" value="UspA"/>
</dbReference>
<dbReference type="PANTHER" id="PTHR46268:SF6">
    <property type="entry name" value="UNIVERSAL STRESS PROTEIN UP12"/>
    <property type="match status" value="1"/>
</dbReference>